<protein>
    <submittedName>
        <fullName evidence="1">Uncharacterized protein</fullName>
    </submittedName>
</protein>
<name>A0ACC0MC57_RHOML</name>
<reference evidence="1" key="1">
    <citation type="submission" date="2022-02" db="EMBL/GenBank/DDBJ databases">
        <title>Plant Genome Project.</title>
        <authorList>
            <person name="Zhang R.-G."/>
        </authorList>
    </citation>
    <scope>NUCLEOTIDE SEQUENCE</scope>
    <source>
        <strain evidence="1">AT1</strain>
    </source>
</reference>
<dbReference type="Proteomes" id="UP001062846">
    <property type="component" value="Chromosome 9"/>
</dbReference>
<evidence type="ECO:0000313" key="2">
    <source>
        <dbReference type="Proteomes" id="UP001062846"/>
    </source>
</evidence>
<gene>
    <name evidence="1" type="ORF">RHMOL_Rhmol09G0080900</name>
</gene>
<organism evidence="1 2">
    <name type="scientific">Rhododendron molle</name>
    <name type="common">Chinese azalea</name>
    <name type="synonym">Azalea mollis</name>
    <dbReference type="NCBI Taxonomy" id="49168"/>
    <lineage>
        <taxon>Eukaryota</taxon>
        <taxon>Viridiplantae</taxon>
        <taxon>Streptophyta</taxon>
        <taxon>Embryophyta</taxon>
        <taxon>Tracheophyta</taxon>
        <taxon>Spermatophyta</taxon>
        <taxon>Magnoliopsida</taxon>
        <taxon>eudicotyledons</taxon>
        <taxon>Gunneridae</taxon>
        <taxon>Pentapetalae</taxon>
        <taxon>asterids</taxon>
        <taxon>Ericales</taxon>
        <taxon>Ericaceae</taxon>
        <taxon>Ericoideae</taxon>
        <taxon>Rhodoreae</taxon>
        <taxon>Rhododendron</taxon>
    </lineage>
</organism>
<accession>A0ACC0MC57</accession>
<keyword evidence="2" id="KW-1185">Reference proteome</keyword>
<proteinExistence type="predicted"/>
<sequence length="768" mass="85097">MGTALAPGLSRKLKKVLETRTDTPDLLASLNTLSSFYADNNPHARRNLRSTIEKRSLSINHEFLLASNAAQQALDRVEEEVNALADCCDKIAKALNSCNATTGDIISTTERLKQELEITTQRQEIVSCFLRDYQLSNEEINALRDEDLNENFFKALSHVQEIHANCKVLLRTHHQLHAFSASSLHSPLISAVAEFIGGNITWNSPEGPSQRAGLELMDMMAVYQEGAYERLCRWVQAECRRLGDTDNPEVNELLKMAVRCLKERPVLFKYCAEEVANMRHNALFRRFISALTRGGPGGLPRPIEVHAHDPLRYVGDMLGWLHQALASERELVLALLDPDAVVDTGPTARRFSKTLETESGKTETDVMFVLDRIFEGVCRPFKVRVEQVLQSQPSIMISYKLTYTLEFYSYTISDLLGRETALCNTLWALKDAAQKTFFDILKTRGEKLLRYPPLVSVDLSPPPAVREGVSVLLEIIQNHDSMMVPASGKKPVFDPVIAALLDPIIQMCEQAAEAHKSKGAIQLSRRSRPSSDPGQLTKSSVDAILSNNGSAATSQTNETPSKIFLINCLCAIQQPLLRHEVASEYVKKLGTMIDNHMNGLVDKEVDTILRRCDLLNKMPRFLNSLNGSESSLPEFEQIQVPQLRSETCTQVAKSLAEAYELIYKAIMDPENREREGGREGCGATVMAAATEFVGGGGGGGGEIWKAHTAMALVQVFNGGYHVITKVALNIGVNQFVFCIICDVLAFSILAPLAYFHESLIASPHDDIV</sequence>
<evidence type="ECO:0000313" key="1">
    <source>
        <dbReference type="EMBL" id="KAI8538164.1"/>
    </source>
</evidence>
<comment type="caution">
    <text evidence="1">The sequence shown here is derived from an EMBL/GenBank/DDBJ whole genome shotgun (WGS) entry which is preliminary data.</text>
</comment>
<dbReference type="EMBL" id="CM046396">
    <property type="protein sequence ID" value="KAI8538164.1"/>
    <property type="molecule type" value="Genomic_DNA"/>
</dbReference>